<gene>
    <name evidence="1" type="ORF">LCGC14_3088970</name>
</gene>
<name>A0A0F8WZS2_9ZZZZ</name>
<evidence type="ECO:0000313" key="1">
    <source>
        <dbReference type="EMBL" id="KKK54015.1"/>
    </source>
</evidence>
<dbReference type="AlphaFoldDB" id="A0A0F8WZS2"/>
<reference evidence="1" key="1">
    <citation type="journal article" date="2015" name="Nature">
        <title>Complex archaea that bridge the gap between prokaryotes and eukaryotes.</title>
        <authorList>
            <person name="Spang A."/>
            <person name="Saw J.H."/>
            <person name="Jorgensen S.L."/>
            <person name="Zaremba-Niedzwiedzka K."/>
            <person name="Martijn J."/>
            <person name="Lind A.E."/>
            <person name="van Eijk R."/>
            <person name="Schleper C."/>
            <person name="Guy L."/>
            <person name="Ettema T.J."/>
        </authorList>
    </citation>
    <scope>NUCLEOTIDE SEQUENCE</scope>
</reference>
<accession>A0A0F8WZS2</accession>
<proteinExistence type="predicted"/>
<sequence>MHSLRSASYADKATRFCQRNNEDGAGEYERLGAIAQKAERKWQSWADALAKPIEEKT</sequence>
<protein>
    <submittedName>
        <fullName evidence="1">Uncharacterized protein</fullName>
    </submittedName>
</protein>
<comment type="caution">
    <text evidence="1">The sequence shown here is derived from an EMBL/GenBank/DDBJ whole genome shotgun (WGS) entry which is preliminary data.</text>
</comment>
<organism evidence="1">
    <name type="scientific">marine sediment metagenome</name>
    <dbReference type="NCBI Taxonomy" id="412755"/>
    <lineage>
        <taxon>unclassified sequences</taxon>
        <taxon>metagenomes</taxon>
        <taxon>ecological metagenomes</taxon>
    </lineage>
</organism>
<dbReference type="EMBL" id="LAZR01066215">
    <property type="protein sequence ID" value="KKK54015.1"/>
    <property type="molecule type" value="Genomic_DNA"/>
</dbReference>